<keyword evidence="4" id="KW-1185">Reference proteome</keyword>
<comment type="caution">
    <text evidence="3">The sequence shown here is derived from an EMBL/GenBank/DDBJ whole genome shotgun (WGS) entry which is preliminary data.</text>
</comment>
<gene>
    <name evidence="3" type="ORF">EDM56_23125</name>
</gene>
<evidence type="ECO:0000256" key="1">
    <source>
        <dbReference type="SAM" id="Phobius"/>
    </source>
</evidence>
<name>A0A3M8D6E3_9BACL</name>
<organism evidence="3 4">
    <name type="scientific">Brevibacillus fluminis</name>
    <dbReference type="NCBI Taxonomy" id="511487"/>
    <lineage>
        <taxon>Bacteria</taxon>
        <taxon>Bacillati</taxon>
        <taxon>Bacillota</taxon>
        <taxon>Bacilli</taxon>
        <taxon>Bacillales</taxon>
        <taxon>Paenibacillaceae</taxon>
        <taxon>Brevibacillus</taxon>
    </lineage>
</organism>
<dbReference type="RefSeq" id="WP_122920292.1">
    <property type="nucleotide sequence ID" value="NZ_RHHQ01000019.1"/>
</dbReference>
<dbReference type="AlphaFoldDB" id="A0A3M8D6E3"/>
<evidence type="ECO:0000313" key="4">
    <source>
        <dbReference type="Proteomes" id="UP000271031"/>
    </source>
</evidence>
<dbReference type="OrthoDB" id="2475467at2"/>
<dbReference type="Pfam" id="PF16976">
    <property type="entry name" value="RcpC"/>
    <property type="match status" value="1"/>
</dbReference>
<protein>
    <submittedName>
        <fullName evidence="3">Pilus assembly protein CpaB</fullName>
    </submittedName>
</protein>
<dbReference type="EMBL" id="RHHQ01000019">
    <property type="protein sequence ID" value="RNB82795.1"/>
    <property type="molecule type" value="Genomic_DNA"/>
</dbReference>
<accession>A0A3M8D6E3</accession>
<evidence type="ECO:0000259" key="2">
    <source>
        <dbReference type="Pfam" id="PF16976"/>
    </source>
</evidence>
<reference evidence="3 4" key="1">
    <citation type="submission" date="2018-10" db="EMBL/GenBank/DDBJ databases">
        <title>Phylogenomics of Brevibacillus.</title>
        <authorList>
            <person name="Dunlap C."/>
        </authorList>
    </citation>
    <scope>NUCLEOTIDE SEQUENCE [LARGE SCALE GENOMIC DNA]</scope>
    <source>
        <strain evidence="3 4">JCM 15716</strain>
    </source>
</reference>
<dbReference type="InterPro" id="IPR031571">
    <property type="entry name" value="RcpC_dom"/>
</dbReference>
<feature type="transmembrane region" description="Helical" evidence="1">
    <location>
        <begin position="12"/>
        <end position="31"/>
    </location>
</feature>
<keyword evidence="1" id="KW-0812">Transmembrane</keyword>
<dbReference type="Proteomes" id="UP000271031">
    <property type="component" value="Unassembled WGS sequence"/>
</dbReference>
<proteinExistence type="predicted"/>
<sequence>MSFRMPAIHPIRLVGVMILALVVAYGAYVYVKPQLFVYAKLKAGVVVESGAFLQAKDIEAVSLPLNRLFPGETAPIAGLLPYSKASAFLAMPVVRRLSGETPLMESDFAISGDGSAALGEGMTGMSIPVDNIVGISPQLMVGDKVHLYASFEDEEGAHSGLLLREMPIIALQREFETAEPQLSGVTIALKVQEAVLLTHALHYGKIHLGRASALDKKGAGIGDEVFAAALMRTKKRWSEGGDIAK</sequence>
<evidence type="ECO:0000313" key="3">
    <source>
        <dbReference type="EMBL" id="RNB82795.1"/>
    </source>
</evidence>
<keyword evidence="1" id="KW-1133">Transmembrane helix</keyword>
<keyword evidence="1" id="KW-0472">Membrane</keyword>
<feature type="domain" description="Flp pilus assembly protein RcpC/CpaB" evidence="2">
    <location>
        <begin position="115"/>
        <end position="208"/>
    </location>
</feature>